<dbReference type="InterPro" id="IPR036182">
    <property type="entry name" value="PCuAC_sf"/>
</dbReference>
<dbReference type="RefSeq" id="WP_305170501.1">
    <property type="nucleotide sequence ID" value="NZ_JAUUUU010000003.1"/>
</dbReference>
<dbReference type="Proteomes" id="UP001178354">
    <property type="component" value="Unassembled WGS sequence"/>
</dbReference>
<dbReference type="AlphaFoldDB" id="A0AAW8B2T5"/>
<sequence>MYKRLLVAVLAILAVPVIAGEFVVRDAYIRGLPPGQTVTAAFMTLDNGLDSDCKLVGASSPLAGSAEVHAHSHHGGTMSMRPVPSLLIPSGELVRLAPGGYHLMLFGVQDGLKDGDEYSIRLLFEGCSEVEIKAPVRSVLSEGDSR</sequence>
<keyword evidence="2" id="KW-1185">Reference proteome</keyword>
<evidence type="ECO:0000313" key="1">
    <source>
        <dbReference type="EMBL" id="MDP1520911.1"/>
    </source>
</evidence>
<reference evidence="1" key="2">
    <citation type="submission" date="2023-08" db="EMBL/GenBank/DDBJ databases">
        <authorList>
            <person name="Luo J."/>
        </authorList>
    </citation>
    <scope>NUCLEOTIDE SEQUENCE</scope>
    <source>
        <strain evidence="1">DSM 25064</strain>
    </source>
</reference>
<gene>
    <name evidence="1" type="ORF">Q8A57_08025</name>
</gene>
<dbReference type="PANTHER" id="PTHR36302">
    <property type="entry name" value="BLR7088 PROTEIN"/>
    <property type="match status" value="1"/>
</dbReference>
<protein>
    <submittedName>
        <fullName evidence="1">Copper chaperone PCu(A)C</fullName>
    </submittedName>
</protein>
<dbReference type="EMBL" id="JAUUUU010000003">
    <property type="protein sequence ID" value="MDP1520911.1"/>
    <property type="molecule type" value="Genomic_DNA"/>
</dbReference>
<reference evidence="1" key="1">
    <citation type="journal article" date="2010" name="Int. J. Syst. Evol. Microbiol.">
        <title>Porticoccus litoralis gen. nov., sp. nov., a gammaproteobacterium isolated from the Yellow Sea.</title>
        <authorList>
            <person name="Oh H.M."/>
            <person name="Kim H."/>
            <person name="Kim K.M."/>
            <person name="Min G.S."/>
            <person name="Cho J.C."/>
        </authorList>
    </citation>
    <scope>NUCLEOTIDE SEQUENCE</scope>
    <source>
        <strain evidence="1">DSM 25064</strain>
    </source>
</reference>
<dbReference type="Gene3D" id="2.60.40.1890">
    <property type="entry name" value="PCu(A)C copper chaperone"/>
    <property type="match status" value="1"/>
</dbReference>
<accession>A0AAW8B2T5</accession>
<comment type="caution">
    <text evidence="1">The sequence shown here is derived from an EMBL/GenBank/DDBJ whole genome shotgun (WGS) entry which is preliminary data.</text>
</comment>
<dbReference type="InterPro" id="IPR058248">
    <property type="entry name" value="Lxx211020-like"/>
</dbReference>
<proteinExistence type="predicted"/>
<name>A0AAW8B2T5_9GAMM</name>
<dbReference type="SUPFAM" id="SSF110087">
    <property type="entry name" value="DR1885-like metal-binding protein"/>
    <property type="match status" value="1"/>
</dbReference>
<dbReference type="Pfam" id="PF04314">
    <property type="entry name" value="PCuAC"/>
    <property type="match status" value="1"/>
</dbReference>
<organism evidence="1 2">
    <name type="scientific">Porticoccus litoralis</name>
    <dbReference type="NCBI Taxonomy" id="434086"/>
    <lineage>
        <taxon>Bacteria</taxon>
        <taxon>Pseudomonadati</taxon>
        <taxon>Pseudomonadota</taxon>
        <taxon>Gammaproteobacteria</taxon>
        <taxon>Cellvibrionales</taxon>
        <taxon>Porticoccaceae</taxon>
        <taxon>Porticoccus</taxon>
    </lineage>
</organism>
<dbReference type="InterPro" id="IPR007410">
    <property type="entry name" value="LpqE-like"/>
</dbReference>
<dbReference type="PANTHER" id="PTHR36302:SF1">
    <property type="entry name" value="COPPER CHAPERONE PCU(A)C"/>
    <property type="match status" value="1"/>
</dbReference>
<evidence type="ECO:0000313" key="2">
    <source>
        <dbReference type="Proteomes" id="UP001178354"/>
    </source>
</evidence>